<comment type="catalytic activity">
    <reaction evidence="1 7">
        <text>D-glucuronate = D-fructuronate</text>
        <dbReference type="Rhea" id="RHEA:13049"/>
        <dbReference type="ChEBI" id="CHEBI:58720"/>
        <dbReference type="ChEBI" id="CHEBI:59863"/>
        <dbReference type="EC" id="5.3.1.12"/>
    </reaction>
</comment>
<evidence type="ECO:0000313" key="8">
    <source>
        <dbReference type="EMBL" id="TKT93971.1"/>
    </source>
</evidence>
<gene>
    <name evidence="7 8" type="primary">uxaC</name>
    <name evidence="8" type="ORF">FDK13_01800</name>
</gene>
<evidence type="ECO:0000256" key="1">
    <source>
        <dbReference type="ARBA" id="ARBA00001165"/>
    </source>
</evidence>
<dbReference type="GO" id="GO:0042840">
    <property type="term" value="P:D-glucuronate catabolic process"/>
    <property type="evidence" value="ECO:0007669"/>
    <property type="project" value="TreeGrafter"/>
</dbReference>
<accession>A0A4U6DBW8</accession>
<dbReference type="Gene3D" id="1.10.2020.10">
    <property type="entry name" value="uronate isomerase, domain 2, chain A"/>
    <property type="match status" value="1"/>
</dbReference>
<keyword evidence="9" id="KW-1185">Reference proteome</keyword>
<name>A0A4U6DBW8_9BACT</name>
<evidence type="ECO:0000256" key="5">
    <source>
        <dbReference type="ARBA" id="ARBA00020555"/>
    </source>
</evidence>
<dbReference type="UniPathway" id="UPA00246"/>
<dbReference type="SUPFAM" id="SSF51556">
    <property type="entry name" value="Metallo-dependent hydrolases"/>
    <property type="match status" value="1"/>
</dbReference>
<dbReference type="EMBL" id="SZVO01000001">
    <property type="protein sequence ID" value="TKT93971.1"/>
    <property type="molecule type" value="Genomic_DNA"/>
</dbReference>
<evidence type="ECO:0000313" key="9">
    <source>
        <dbReference type="Proteomes" id="UP000304900"/>
    </source>
</evidence>
<comment type="similarity">
    <text evidence="3 7">Belongs to the metallo-dependent hydrolases superfamily. Uronate isomerase family.</text>
</comment>
<dbReference type="InterPro" id="IPR032466">
    <property type="entry name" value="Metal_Hydrolase"/>
</dbReference>
<dbReference type="NCBIfam" id="NF002794">
    <property type="entry name" value="PRK02925.1"/>
    <property type="match status" value="1"/>
</dbReference>
<dbReference type="RefSeq" id="WP_137338261.1">
    <property type="nucleotide sequence ID" value="NZ_SZVO01000001.1"/>
</dbReference>
<dbReference type="Gene3D" id="3.20.20.140">
    <property type="entry name" value="Metal-dependent hydrolases"/>
    <property type="match status" value="1"/>
</dbReference>
<dbReference type="PANTHER" id="PTHR30068:SF4">
    <property type="entry name" value="URONATE ISOMERASE"/>
    <property type="match status" value="1"/>
</dbReference>
<organism evidence="8 9">
    <name type="scientific">Dyadobacter frigoris</name>
    <dbReference type="NCBI Taxonomy" id="2576211"/>
    <lineage>
        <taxon>Bacteria</taxon>
        <taxon>Pseudomonadati</taxon>
        <taxon>Bacteroidota</taxon>
        <taxon>Cytophagia</taxon>
        <taxon>Cytophagales</taxon>
        <taxon>Spirosomataceae</taxon>
        <taxon>Dyadobacter</taxon>
    </lineage>
</organism>
<proteinExistence type="inferred from homology"/>
<dbReference type="InterPro" id="IPR003766">
    <property type="entry name" value="Uronate_isomerase"/>
</dbReference>
<dbReference type="Pfam" id="PF02614">
    <property type="entry name" value="UxaC"/>
    <property type="match status" value="1"/>
</dbReference>
<comment type="caution">
    <text evidence="8">The sequence shown here is derived from an EMBL/GenBank/DDBJ whole genome shotgun (WGS) entry which is preliminary data.</text>
</comment>
<dbReference type="AlphaFoldDB" id="A0A4U6DBW8"/>
<dbReference type="HAMAP" id="MF_00675">
    <property type="entry name" value="UxaC"/>
    <property type="match status" value="1"/>
</dbReference>
<dbReference type="PANTHER" id="PTHR30068">
    <property type="entry name" value="URONATE ISOMERASE"/>
    <property type="match status" value="1"/>
</dbReference>
<evidence type="ECO:0000256" key="3">
    <source>
        <dbReference type="ARBA" id="ARBA00008397"/>
    </source>
</evidence>
<evidence type="ECO:0000256" key="6">
    <source>
        <dbReference type="ARBA" id="ARBA00023235"/>
    </source>
</evidence>
<protein>
    <recommendedName>
        <fullName evidence="5 7">Uronate isomerase</fullName>
        <ecNumber evidence="4 7">5.3.1.12</ecNumber>
    </recommendedName>
    <alternativeName>
        <fullName evidence="7">Glucuronate isomerase</fullName>
    </alternativeName>
    <alternativeName>
        <fullName evidence="7">Uronic isomerase</fullName>
    </alternativeName>
</protein>
<dbReference type="EC" id="5.3.1.12" evidence="4 7"/>
<comment type="pathway">
    <text evidence="2 7">Carbohydrate metabolism; pentose and glucuronate interconversion.</text>
</comment>
<dbReference type="OrthoDB" id="9766564at2"/>
<evidence type="ECO:0000256" key="7">
    <source>
        <dbReference type="HAMAP-Rule" id="MF_00675"/>
    </source>
</evidence>
<dbReference type="GO" id="GO:0019698">
    <property type="term" value="P:D-galacturonate catabolic process"/>
    <property type="evidence" value="ECO:0007669"/>
    <property type="project" value="TreeGrafter"/>
</dbReference>
<comment type="catalytic activity">
    <reaction evidence="7">
        <text>aldehydo-D-galacturonate = keto-D-tagaturonate</text>
        <dbReference type="Rhea" id="RHEA:27702"/>
        <dbReference type="ChEBI" id="CHEBI:12952"/>
        <dbReference type="ChEBI" id="CHEBI:17886"/>
    </reaction>
</comment>
<evidence type="ECO:0000256" key="2">
    <source>
        <dbReference type="ARBA" id="ARBA00004892"/>
    </source>
</evidence>
<keyword evidence="6 7" id="KW-0413">Isomerase</keyword>
<dbReference type="GO" id="GO:0008880">
    <property type="term" value="F:glucuronate isomerase activity"/>
    <property type="evidence" value="ECO:0007669"/>
    <property type="project" value="UniProtKB-UniRule"/>
</dbReference>
<dbReference type="Proteomes" id="UP000304900">
    <property type="component" value="Unassembled WGS sequence"/>
</dbReference>
<reference evidence="8 9" key="1">
    <citation type="submission" date="2019-05" db="EMBL/GenBank/DDBJ databases">
        <title>Dyadobacter AR-3-8 sp. nov., isolated from arctic soil.</title>
        <authorList>
            <person name="Chaudhary D.K."/>
        </authorList>
    </citation>
    <scope>NUCLEOTIDE SEQUENCE [LARGE SCALE GENOMIC DNA]</scope>
    <source>
        <strain evidence="8 9">AR-3-8</strain>
    </source>
</reference>
<sequence>MIATNKTAQKTFIDEDFLLRSETARILYQDYAKEMPIIDYHCHLPADQIAQDKQFENLTQIWLYGDHYKWRAMRANGINEKYCTGDAGDWEKFEQWAATVPYTMRNPLYHWTHLELLRYFDIDILLNRDTAREIYDECSAKLKQKDFSVKNLLRRMNVKVICTTDDPTDSLEHHQIIADSDFDIKVLPTFRPDKAMLLIDSPAEFQQYLNKLFEVAGVSNGSTYDDLLAALKNRHDFFAEMGGRLSDHGLEHIYASFDESAARMALAETLSGKTSSAELRTAFKSVLLYDLAKMDHSKDWAQQFHLGALRNNNSRMLSTLGPDTGWDSIGDYSQAQALSKFLNKLDSTDQLAKTVLYNLNPGDNEVLATMTGNFNDGTVPGKMQFGSGWWFLDQKDGMEKQMNALSNIGLLSRFVGMLTDSRSFLSYPRHEYFRRILCNLIGNDVENGELPKDLPWLGKLVQDVSYNNAKNYFGF</sequence>
<evidence type="ECO:0000256" key="4">
    <source>
        <dbReference type="ARBA" id="ARBA00012546"/>
    </source>
</evidence>